<organism evidence="2 6">
    <name type="scientific">Castilleja foliolosa</name>
    <dbReference type="NCBI Taxonomy" id="1961234"/>
    <lineage>
        <taxon>Eukaryota</taxon>
        <taxon>Viridiplantae</taxon>
        <taxon>Streptophyta</taxon>
        <taxon>Embryophyta</taxon>
        <taxon>Tracheophyta</taxon>
        <taxon>Spermatophyta</taxon>
        <taxon>Magnoliopsida</taxon>
        <taxon>eudicotyledons</taxon>
        <taxon>Gunneridae</taxon>
        <taxon>Pentapetalae</taxon>
        <taxon>asterids</taxon>
        <taxon>lamiids</taxon>
        <taxon>Lamiales</taxon>
        <taxon>Orobanchaceae</taxon>
        <taxon>Pedicularideae</taxon>
        <taxon>Castillejinae</taxon>
        <taxon>Castilleja</taxon>
    </lineage>
</organism>
<evidence type="ECO:0000256" key="1">
    <source>
        <dbReference type="SAM" id="Coils"/>
    </source>
</evidence>
<dbReference type="EMBL" id="JAVIJP010000007">
    <property type="protein sequence ID" value="KAL3651157.1"/>
    <property type="molecule type" value="Genomic_DNA"/>
</dbReference>
<gene>
    <name evidence="2" type="ORF">CASFOL_007552</name>
    <name evidence="3" type="ORF">CASFOL_007556</name>
    <name evidence="4" type="ORF">CASFOL_007560</name>
    <name evidence="5" type="ORF">CASFOL_007564</name>
</gene>
<accession>A0ABD3EAE1</accession>
<sequence length="500" mass="57227">MAEIEMCIGSTTIIAQKRSICTETPPPNTQISDPIITDGDNEDETLEDVQSIDDELEDMETDPGDSLIIDLVNRTFIQNLACKIKSGSVLAIILEELLKSVFQPRASFDEYCKTHCKIVKMAWDDIQLISLLLEERDVLSNICLYYNEYNNQLLEKLRPLIKDHPPMKDILRESEASSVRGALTILIGYLSNKDLILKFDGVIGHDGLVGIRTFRYSCTPDDIKVQPISASGAFMEPPSSYTSELDALMPEPSLVTRLLHDESLKDVAQQIQSNRHGVDFAELVLDYFTSDYDGFIPCSNLINFWQDASLVPLRRALKKSPKPDLFSLFKELSDGAEMLRLKERLDRIREDYFLKTIDINKIDFSLKMRLALSILIGYWSSFDMTLRVRQLLRYKRDYPSKAHLLEDLKDVEVISYLADYNHDLKGLKNVLADEYNENSFEFECRVEEIERQQKRLASRALFCGYDKTSALITALLKGGRCICMIFRWNSKFPGMLKTDI</sequence>
<name>A0ABD3EAE1_9LAMI</name>
<evidence type="ECO:0000313" key="3">
    <source>
        <dbReference type="EMBL" id="KAL3651153.1"/>
    </source>
</evidence>
<evidence type="ECO:0000313" key="2">
    <source>
        <dbReference type="EMBL" id="KAL3651149.1"/>
    </source>
</evidence>
<dbReference type="EMBL" id="JAVIJP010000007">
    <property type="protein sequence ID" value="KAL3651153.1"/>
    <property type="molecule type" value="Genomic_DNA"/>
</dbReference>
<dbReference type="AlphaFoldDB" id="A0ABD3EAE1"/>
<dbReference type="EMBL" id="JAVIJP010000007">
    <property type="protein sequence ID" value="KAL3651161.1"/>
    <property type="molecule type" value="Genomic_DNA"/>
</dbReference>
<evidence type="ECO:0000313" key="5">
    <source>
        <dbReference type="EMBL" id="KAL3651161.1"/>
    </source>
</evidence>
<reference evidence="6" key="1">
    <citation type="journal article" date="2024" name="IScience">
        <title>Strigolactones Initiate the Formation of Haustorium-like Structures in Castilleja.</title>
        <authorList>
            <person name="Buerger M."/>
            <person name="Peterson D."/>
            <person name="Chory J."/>
        </authorList>
    </citation>
    <scope>NUCLEOTIDE SEQUENCE [LARGE SCALE GENOMIC DNA]</scope>
</reference>
<evidence type="ECO:0000313" key="4">
    <source>
        <dbReference type="EMBL" id="KAL3651157.1"/>
    </source>
</evidence>
<comment type="caution">
    <text evidence="2">The sequence shown here is derived from an EMBL/GenBank/DDBJ whole genome shotgun (WGS) entry which is preliminary data.</text>
</comment>
<dbReference type="EMBL" id="JAVIJP010000007">
    <property type="protein sequence ID" value="KAL3651149.1"/>
    <property type="molecule type" value="Genomic_DNA"/>
</dbReference>
<feature type="coiled-coil region" evidence="1">
    <location>
        <begin position="417"/>
        <end position="452"/>
    </location>
</feature>
<reference evidence="2" key="2">
    <citation type="submission" date="2024-11" db="EMBL/GenBank/DDBJ databases">
        <authorList>
            <person name="Burger M."/>
            <person name="Chory J."/>
        </authorList>
    </citation>
    <scope>NUCLEOTIDE SEQUENCE</scope>
    <source>
        <strain evidence="2">Tecolote</strain>
        <tissue evidence="2">Flower</tissue>
    </source>
</reference>
<keyword evidence="1" id="KW-0175">Coiled coil</keyword>
<dbReference type="Proteomes" id="UP001632038">
    <property type="component" value="Unassembled WGS sequence"/>
</dbReference>
<protein>
    <submittedName>
        <fullName evidence="2">Uncharacterized protein</fullName>
    </submittedName>
</protein>
<evidence type="ECO:0000313" key="6">
    <source>
        <dbReference type="Proteomes" id="UP001632038"/>
    </source>
</evidence>
<keyword evidence="6" id="KW-1185">Reference proteome</keyword>
<proteinExistence type="predicted"/>